<accession>A0A0E1W524</accession>
<reference evidence="1" key="1">
    <citation type="submission" date="2009-05" db="EMBL/GenBank/DDBJ databases">
        <authorList>
            <person name="Harkins D.M."/>
            <person name="DeShazer D."/>
            <person name="Woods D.E."/>
            <person name="Brinkac L.M."/>
            <person name="Brown K.A."/>
            <person name="Hung G.C."/>
            <person name="Tuanyok A."/>
            <person name="Zhang B."/>
            <person name="Nierman W.C."/>
        </authorList>
    </citation>
    <scope>NUCLEOTIDE SEQUENCE [LARGE SCALE GENOMIC DNA]</scope>
    <source>
        <strain evidence="1">1710a</strain>
    </source>
</reference>
<name>A0A0E1W524_BURPE</name>
<protein>
    <submittedName>
        <fullName evidence="1">Uncharacterized protein</fullName>
    </submittedName>
</protein>
<dbReference type="Proteomes" id="UP000001812">
    <property type="component" value="Chromosome II"/>
</dbReference>
<dbReference type="EMBL" id="CM000833">
    <property type="protein sequence ID" value="EET04777.1"/>
    <property type="molecule type" value="Genomic_DNA"/>
</dbReference>
<proteinExistence type="predicted"/>
<gene>
    <name evidence="1" type="ORF">BURPS1710A_A3103</name>
</gene>
<dbReference type="AlphaFoldDB" id="A0A0E1W524"/>
<organism evidence="1">
    <name type="scientific">Burkholderia pseudomallei 1710a</name>
    <dbReference type="NCBI Taxonomy" id="320371"/>
    <lineage>
        <taxon>Bacteria</taxon>
        <taxon>Pseudomonadati</taxon>
        <taxon>Pseudomonadota</taxon>
        <taxon>Betaproteobacteria</taxon>
        <taxon>Burkholderiales</taxon>
        <taxon>Burkholderiaceae</taxon>
        <taxon>Burkholderia</taxon>
        <taxon>pseudomallei group</taxon>
    </lineage>
</organism>
<sequence>MRARFAERGMIVGRAVSRRRVARCGGPAPIGPQRSGRLRAH</sequence>
<dbReference type="HOGENOM" id="CLU_219012_0_0_4"/>
<evidence type="ECO:0000313" key="1">
    <source>
        <dbReference type="EMBL" id="EET04777.1"/>
    </source>
</evidence>